<proteinExistence type="predicted"/>
<protein>
    <submittedName>
        <fullName evidence="2">Uncharacterized protein</fullName>
    </submittedName>
</protein>
<gene>
    <name evidence="2" type="ORF">O6R05_05345</name>
</gene>
<evidence type="ECO:0000256" key="1">
    <source>
        <dbReference type="SAM" id="SignalP"/>
    </source>
</evidence>
<feature type="signal peptide" evidence="1">
    <location>
        <begin position="1"/>
        <end position="26"/>
    </location>
</feature>
<keyword evidence="1" id="KW-0732">Signal</keyword>
<evidence type="ECO:0000313" key="3">
    <source>
        <dbReference type="Proteomes" id="UP001210339"/>
    </source>
</evidence>
<name>A0ABY7QRN2_9FIRM</name>
<sequence>MKKRKSIVLLALILLGTTIFPNLSFASSNSDYIYEQELSINDNFDNANSKIQERSIPSWISKKAIKAAIKPSNQRKVVNLVGRYVGGDMAVKVGKYYDKIAEALEPLLKWAEIPAQAVDDSIYRTLYNFGVSSAEARSIGHAVKTIIDLVI</sequence>
<keyword evidence="3" id="KW-1185">Reference proteome</keyword>
<accession>A0ABY7QRN2</accession>
<evidence type="ECO:0000313" key="2">
    <source>
        <dbReference type="EMBL" id="WBW49434.1"/>
    </source>
</evidence>
<reference evidence="2 3" key="1">
    <citation type="submission" date="2023-01" db="EMBL/GenBank/DDBJ databases">
        <authorList>
            <person name="Lee S.H."/>
            <person name="Jung H.S."/>
            <person name="Yun J.U."/>
        </authorList>
    </citation>
    <scope>NUCLEOTIDE SEQUENCE [LARGE SCALE GENOMIC DNA]</scope>
    <source>
        <strain evidence="2 3">CBA3646</strain>
    </source>
</reference>
<dbReference type="EMBL" id="CP115667">
    <property type="protein sequence ID" value="WBW49434.1"/>
    <property type="molecule type" value="Genomic_DNA"/>
</dbReference>
<organism evidence="2 3">
    <name type="scientific">Peptoniphilus equinus</name>
    <dbReference type="NCBI Taxonomy" id="3016343"/>
    <lineage>
        <taxon>Bacteria</taxon>
        <taxon>Bacillati</taxon>
        <taxon>Bacillota</taxon>
        <taxon>Tissierellia</taxon>
        <taxon>Tissierellales</taxon>
        <taxon>Peptoniphilaceae</taxon>
        <taxon>Peptoniphilus</taxon>
    </lineage>
</organism>
<feature type="chain" id="PRO_5047155490" evidence="1">
    <location>
        <begin position="27"/>
        <end position="151"/>
    </location>
</feature>
<dbReference type="RefSeq" id="WP_271190965.1">
    <property type="nucleotide sequence ID" value="NZ_CP115667.1"/>
</dbReference>
<dbReference type="Proteomes" id="UP001210339">
    <property type="component" value="Chromosome"/>
</dbReference>